<dbReference type="NCBIfam" id="TIGR00464">
    <property type="entry name" value="gltX_bact"/>
    <property type="match status" value="1"/>
</dbReference>
<dbReference type="InterPro" id="IPR000924">
    <property type="entry name" value="Glu/Gln-tRNA-synth"/>
</dbReference>
<dbReference type="InterPro" id="IPR001412">
    <property type="entry name" value="aa-tRNA-synth_I_CS"/>
</dbReference>
<evidence type="ECO:0000259" key="12">
    <source>
        <dbReference type="Pfam" id="PF19269"/>
    </source>
</evidence>
<dbReference type="SUPFAM" id="SSF48163">
    <property type="entry name" value="An anticodon-binding domain of class I aminoacyl-tRNA synthetases"/>
    <property type="match status" value="1"/>
</dbReference>
<dbReference type="Gene3D" id="3.40.50.620">
    <property type="entry name" value="HUPs"/>
    <property type="match status" value="1"/>
</dbReference>
<comment type="catalytic activity">
    <reaction evidence="10">
        <text>tRNA(Glu) + L-glutamate + ATP = L-glutamyl-tRNA(Glu) + AMP + diphosphate</text>
        <dbReference type="Rhea" id="RHEA:23540"/>
        <dbReference type="Rhea" id="RHEA-COMP:9663"/>
        <dbReference type="Rhea" id="RHEA-COMP:9680"/>
        <dbReference type="ChEBI" id="CHEBI:29985"/>
        <dbReference type="ChEBI" id="CHEBI:30616"/>
        <dbReference type="ChEBI" id="CHEBI:33019"/>
        <dbReference type="ChEBI" id="CHEBI:78442"/>
        <dbReference type="ChEBI" id="CHEBI:78520"/>
        <dbReference type="ChEBI" id="CHEBI:456215"/>
        <dbReference type="EC" id="6.1.1.17"/>
    </reaction>
</comment>
<dbReference type="EMBL" id="DTMF01000096">
    <property type="protein sequence ID" value="HGF33460.1"/>
    <property type="molecule type" value="Genomic_DNA"/>
</dbReference>
<evidence type="ECO:0000256" key="4">
    <source>
        <dbReference type="ARBA" id="ARBA00022490"/>
    </source>
</evidence>
<reference evidence="13" key="1">
    <citation type="journal article" date="2020" name="mSystems">
        <title>Genome- and Community-Level Interaction Insights into Carbon Utilization and Element Cycling Functions of Hydrothermarchaeota in Hydrothermal Sediment.</title>
        <authorList>
            <person name="Zhou Z."/>
            <person name="Liu Y."/>
            <person name="Xu W."/>
            <person name="Pan J."/>
            <person name="Luo Z.H."/>
            <person name="Li M."/>
        </authorList>
    </citation>
    <scope>NUCLEOTIDE SEQUENCE [LARGE SCALE GENOMIC DNA]</scope>
    <source>
        <strain evidence="13">SpSt-897</strain>
    </source>
</reference>
<dbReference type="InterPro" id="IPR020751">
    <property type="entry name" value="aa-tRNA-synth_I_codon-bd_sub2"/>
</dbReference>
<dbReference type="Pfam" id="PF00749">
    <property type="entry name" value="tRNA-synt_1c"/>
    <property type="match status" value="1"/>
</dbReference>
<comment type="function">
    <text evidence="10">Catalyzes the attachment of glutamate to tRNA(Glu) in a two-step reaction: glutamate is first activated by ATP to form Glu-AMP and then transferred to the acceptor end of tRNA(Glu).</text>
</comment>
<keyword evidence="4 10" id="KW-0963">Cytoplasm</keyword>
<comment type="similarity">
    <text evidence="2 10">Belongs to the class-I aminoacyl-tRNA synthetase family. Glutamate--tRNA ligase type 1 subfamily.</text>
</comment>
<feature type="binding site" evidence="10">
    <location>
        <position position="99"/>
    </location>
    <ligand>
        <name>Zn(2+)</name>
        <dbReference type="ChEBI" id="CHEBI:29105"/>
    </ligand>
</feature>
<protein>
    <recommendedName>
        <fullName evidence="10">Glutamate--tRNA ligase</fullName>
        <ecNumber evidence="10">6.1.1.17</ecNumber>
    </recommendedName>
    <alternativeName>
        <fullName evidence="10">Glutamyl-tRNA synthetase</fullName>
        <shortName evidence="10">GluRS</shortName>
    </alternativeName>
</protein>
<dbReference type="AlphaFoldDB" id="A0A7C3V6Y6"/>
<sequence length="470" mass="53241">MNQVRTRFSPSPTGALHLGGAHTALFNWLFARHHHGVFILRIEDTDKERSQEIFVEGILESLRWLGLDWDEGPYRQSERLQIYHDFTEQLLQSGNAYYCDCDPEDLEARRRLALARGEKPRYDGRCRERGLGPGPHRAVRFKTPQMGTTCWEDQIKGHIAFENRELDDLVIMRADGIPTYNLAVVVDDITMKVSHIIRGDDHISNTPRQLLIYHALDAPPPLMAHMPLMLGKDRTKLSKRHGALPVLAYRDRGILPHTLNNYLARLGWSHGDQEIFSREELIRYFSLHQVGKAPGIHDDEKLLWLNSHYLKTTDDPELARLLVPFLARLGIEAPDLDYLARVAATLKTRCRTLVEMAEAARFYFQDPRPYEASGAEKFLTPETAPILRKAMQTLEALPELTEETLTGMLKNLAEEQGLKLVAVAQPLRVALTGRTASPSLTDVMALLGPKECIARIARALEFIGPGERAS</sequence>
<dbReference type="FunFam" id="3.40.50.620:FF:000007">
    <property type="entry name" value="Glutamate--tRNA ligase"/>
    <property type="match status" value="1"/>
</dbReference>
<dbReference type="InterPro" id="IPR020058">
    <property type="entry name" value="Glu/Gln-tRNA-synth_Ib_cat-dom"/>
</dbReference>
<dbReference type="InterPro" id="IPR014729">
    <property type="entry name" value="Rossmann-like_a/b/a_fold"/>
</dbReference>
<feature type="short sequence motif" description="'KMSKS' region" evidence="10">
    <location>
        <begin position="236"/>
        <end position="240"/>
    </location>
</feature>
<evidence type="ECO:0000313" key="13">
    <source>
        <dbReference type="EMBL" id="HGF33460.1"/>
    </source>
</evidence>
<name>A0A7C3V6Y6_9BACT</name>
<dbReference type="InterPro" id="IPR033910">
    <property type="entry name" value="GluRS_core"/>
</dbReference>
<dbReference type="PROSITE" id="PS00178">
    <property type="entry name" value="AA_TRNA_LIGASE_I"/>
    <property type="match status" value="1"/>
</dbReference>
<dbReference type="InterPro" id="IPR004527">
    <property type="entry name" value="Glu-tRNA-ligase_bac/mito"/>
</dbReference>
<evidence type="ECO:0000256" key="1">
    <source>
        <dbReference type="ARBA" id="ARBA00004496"/>
    </source>
</evidence>
<dbReference type="InterPro" id="IPR020752">
    <property type="entry name" value="Glu-tRNA-synth_I_codon-bd_sub1"/>
</dbReference>
<feature type="short sequence motif" description="'HIGH' region" evidence="10">
    <location>
        <begin position="10"/>
        <end position="20"/>
    </location>
</feature>
<dbReference type="InterPro" id="IPR045462">
    <property type="entry name" value="aa-tRNA-synth_I_cd-bd"/>
</dbReference>
<evidence type="ECO:0000256" key="6">
    <source>
        <dbReference type="ARBA" id="ARBA00022741"/>
    </source>
</evidence>
<dbReference type="SUPFAM" id="SSF52374">
    <property type="entry name" value="Nucleotidylyl transferase"/>
    <property type="match status" value="1"/>
</dbReference>
<keyword evidence="10" id="KW-0862">Zinc</keyword>
<dbReference type="Gene3D" id="1.10.10.350">
    <property type="match status" value="1"/>
</dbReference>
<dbReference type="EC" id="6.1.1.17" evidence="10"/>
<dbReference type="GO" id="GO:0008270">
    <property type="term" value="F:zinc ion binding"/>
    <property type="evidence" value="ECO:0007669"/>
    <property type="project" value="UniProtKB-UniRule"/>
</dbReference>
<evidence type="ECO:0000256" key="10">
    <source>
        <dbReference type="HAMAP-Rule" id="MF_00022"/>
    </source>
</evidence>
<evidence type="ECO:0000256" key="5">
    <source>
        <dbReference type="ARBA" id="ARBA00022598"/>
    </source>
</evidence>
<dbReference type="PANTHER" id="PTHR43311">
    <property type="entry name" value="GLUTAMATE--TRNA LIGASE"/>
    <property type="match status" value="1"/>
</dbReference>
<feature type="domain" description="Glutamyl/glutaminyl-tRNA synthetase class Ib catalytic" evidence="11">
    <location>
        <begin position="3"/>
        <end position="304"/>
    </location>
</feature>
<accession>A0A7C3V6Y6</accession>
<dbReference type="PRINTS" id="PR00987">
    <property type="entry name" value="TRNASYNTHGLU"/>
</dbReference>
<evidence type="ECO:0000256" key="9">
    <source>
        <dbReference type="ARBA" id="ARBA00023146"/>
    </source>
</evidence>
<dbReference type="GO" id="GO:0000049">
    <property type="term" value="F:tRNA binding"/>
    <property type="evidence" value="ECO:0007669"/>
    <property type="project" value="InterPro"/>
</dbReference>
<keyword evidence="5 10" id="KW-0436">Ligase</keyword>
<dbReference type="InterPro" id="IPR008925">
    <property type="entry name" value="aa_tRNA-synth_I_cd-bd_sf"/>
</dbReference>
<keyword evidence="7 10" id="KW-0067">ATP-binding</keyword>
<evidence type="ECO:0000256" key="7">
    <source>
        <dbReference type="ARBA" id="ARBA00022840"/>
    </source>
</evidence>
<feature type="binding site" evidence="10">
    <location>
        <position position="126"/>
    </location>
    <ligand>
        <name>Zn(2+)</name>
        <dbReference type="ChEBI" id="CHEBI:29105"/>
    </ligand>
</feature>
<keyword evidence="10" id="KW-0479">Metal-binding</keyword>
<dbReference type="PANTHER" id="PTHR43311:SF2">
    <property type="entry name" value="GLUTAMATE--TRNA LIGASE, MITOCHONDRIAL-RELATED"/>
    <property type="match status" value="1"/>
</dbReference>
<gene>
    <name evidence="10" type="primary">gltX</name>
    <name evidence="13" type="ORF">ENW96_03595</name>
</gene>
<organism evidence="13">
    <name type="scientific">Desulfobacca acetoxidans</name>
    <dbReference type="NCBI Taxonomy" id="60893"/>
    <lineage>
        <taxon>Bacteria</taxon>
        <taxon>Pseudomonadati</taxon>
        <taxon>Thermodesulfobacteriota</taxon>
        <taxon>Desulfobaccia</taxon>
        <taxon>Desulfobaccales</taxon>
        <taxon>Desulfobaccaceae</taxon>
        <taxon>Desulfobacca</taxon>
    </lineage>
</organism>
<keyword evidence="9 10" id="KW-0030">Aminoacyl-tRNA synthetase</keyword>
<dbReference type="GO" id="GO:0005829">
    <property type="term" value="C:cytosol"/>
    <property type="evidence" value="ECO:0007669"/>
    <property type="project" value="TreeGrafter"/>
</dbReference>
<comment type="subcellular location">
    <subcellularLocation>
        <location evidence="1 10">Cytoplasm</location>
    </subcellularLocation>
</comment>
<evidence type="ECO:0000259" key="11">
    <source>
        <dbReference type="Pfam" id="PF00749"/>
    </source>
</evidence>
<dbReference type="GO" id="GO:0004818">
    <property type="term" value="F:glutamate-tRNA ligase activity"/>
    <property type="evidence" value="ECO:0007669"/>
    <property type="project" value="UniProtKB-UniRule"/>
</dbReference>
<feature type="binding site" evidence="10">
    <location>
        <position position="239"/>
    </location>
    <ligand>
        <name>ATP</name>
        <dbReference type="ChEBI" id="CHEBI:30616"/>
    </ligand>
</feature>
<dbReference type="Gene3D" id="1.10.8.70">
    <property type="entry name" value="Glutamate-tRNA synthetase, class I, anticodon-binding domain 1"/>
    <property type="match status" value="1"/>
</dbReference>
<comment type="cofactor">
    <cofactor evidence="10">
        <name>Zn(2+)</name>
        <dbReference type="ChEBI" id="CHEBI:29105"/>
    </cofactor>
    <text evidence="10">Binds 1 zinc ion per subunit.</text>
</comment>
<feature type="binding site" evidence="10">
    <location>
        <position position="101"/>
    </location>
    <ligand>
        <name>Zn(2+)</name>
        <dbReference type="ChEBI" id="CHEBI:29105"/>
    </ligand>
</feature>
<dbReference type="InterPro" id="IPR049940">
    <property type="entry name" value="GluQ/Sye"/>
</dbReference>
<keyword evidence="8 10" id="KW-0648">Protein biosynthesis</keyword>
<comment type="subunit">
    <text evidence="3 10">Monomer.</text>
</comment>
<evidence type="ECO:0000256" key="8">
    <source>
        <dbReference type="ARBA" id="ARBA00022917"/>
    </source>
</evidence>
<evidence type="ECO:0000256" key="2">
    <source>
        <dbReference type="ARBA" id="ARBA00007894"/>
    </source>
</evidence>
<dbReference type="HAMAP" id="MF_00022">
    <property type="entry name" value="Glu_tRNA_synth_type1"/>
    <property type="match status" value="1"/>
</dbReference>
<evidence type="ECO:0000256" key="3">
    <source>
        <dbReference type="ARBA" id="ARBA00011245"/>
    </source>
</evidence>
<keyword evidence="6 10" id="KW-0547">Nucleotide-binding</keyword>
<comment type="caution">
    <text evidence="13">The sequence shown here is derived from an EMBL/GenBank/DDBJ whole genome shotgun (WGS) entry which is preliminary data.</text>
</comment>
<feature type="binding site" evidence="10">
    <location>
        <position position="128"/>
    </location>
    <ligand>
        <name>Zn(2+)</name>
        <dbReference type="ChEBI" id="CHEBI:29105"/>
    </ligand>
</feature>
<dbReference type="GO" id="GO:0006424">
    <property type="term" value="P:glutamyl-tRNA aminoacylation"/>
    <property type="evidence" value="ECO:0007669"/>
    <property type="project" value="UniProtKB-UniRule"/>
</dbReference>
<feature type="domain" description="Aminoacyl-tRNA synthetase class I anticodon-binding" evidence="12">
    <location>
        <begin position="317"/>
        <end position="460"/>
    </location>
</feature>
<dbReference type="Pfam" id="PF19269">
    <property type="entry name" value="Anticodon_2"/>
    <property type="match status" value="1"/>
</dbReference>
<dbReference type="GO" id="GO:0005524">
    <property type="term" value="F:ATP binding"/>
    <property type="evidence" value="ECO:0007669"/>
    <property type="project" value="UniProtKB-UniRule"/>
</dbReference>
<dbReference type="CDD" id="cd00808">
    <property type="entry name" value="GluRS_core"/>
    <property type="match status" value="1"/>
</dbReference>
<proteinExistence type="inferred from homology"/>